<dbReference type="NCBIfam" id="NF003764">
    <property type="entry name" value="PRK05355.1"/>
    <property type="match status" value="1"/>
</dbReference>
<keyword evidence="4 12" id="KW-0032">Aminotransferase</keyword>
<feature type="binding site" evidence="12">
    <location>
        <begin position="93"/>
        <end position="94"/>
    </location>
    <ligand>
        <name>pyridoxal 5'-phosphate</name>
        <dbReference type="ChEBI" id="CHEBI:597326"/>
    </ligand>
</feature>
<reference evidence="14 15" key="1">
    <citation type="submission" date="2011-10" db="EMBL/GenBank/DDBJ databases">
        <title>The Improved High-Quality Draft genome of Leptonema illini DSM 21528.</title>
        <authorList>
            <consortium name="US DOE Joint Genome Institute (JGI-PGF)"/>
            <person name="Lucas S."/>
            <person name="Copeland A."/>
            <person name="Lapidus A."/>
            <person name="Glavina del Rio T."/>
            <person name="Dalin E."/>
            <person name="Tice H."/>
            <person name="Bruce D."/>
            <person name="Goodwin L."/>
            <person name="Pitluck S."/>
            <person name="Peters L."/>
            <person name="Mikhailova N."/>
            <person name="Held B."/>
            <person name="Kyrpides N."/>
            <person name="Mavromatis K."/>
            <person name="Ivanova N."/>
            <person name="Markowitz V."/>
            <person name="Cheng J.-F."/>
            <person name="Hugenholtz P."/>
            <person name="Woyke T."/>
            <person name="Wu D."/>
            <person name="Gronow S."/>
            <person name="Wellnitz S."/>
            <person name="Brambilla E.-M."/>
            <person name="Klenk H.-P."/>
            <person name="Eisen J.A."/>
        </authorList>
    </citation>
    <scope>NUCLEOTIDE SEQUENCE [LARGE SCALE GENOMIC DNA]</scope>
    <source>
        <strain evidence="14 15">DSM 21528</strain>
    </source>
</reference>
<feature type="modified residue" description="N6-(pyridoxal phosphate)lysine" evidence="12">
    <location>
        <position position="212"/>
    </location>
</feature>
<dbReference type="GO" id="GO:0005737">
    <property type="term" value="C:cytoplasm"/>
    <property type="evidence" value="ECO:0007669"/>
    <property type="project" value="UniProtKB-SubCell"/>
</dbReference>
<feature type="binding site" evidence="12">
    <location>
        <position position="59"/>
    </location>
    <ligand>
        <name>L-glutamate</name>
        <dbReference type="ChEBI" id="CHEBI:29985"/>
    </ligand>
</feature>
<dbReference type="GO" id="GO:0006564">
    <property type="term" value="P:L-serine biosynthetic process"/>
    <property type="evidence" value="ECO:0007669"/>
    <property type="project" value="UniProtKB-UniRule"/>
</dbReference>
<dbReference type="PANTHER" id="PTHR43247:SF1">
    <property type="entry name" value="PHOSPHOSERINE AMINOTRANSFERASE"/>
    <property type="match status" value="1"/>
</dbReference>
<protein>
    <recommendedName>
        <fullName evidence="12">Phosphoserine aminotransferase</fullName>
        <ecNumber evidence="12">2.6.1.52</ecNumber>
    </recommendedName>
    <alternativeName>
        <fullName evidence="12">Phosphohydroxythreonine aminotransferase</fullName>
        <shortName evidence="12">PSAT</shortName>
    </alternativeName>
</protein>
<comment type="catalytic activity">
    <reaction evidence="10 12">
        <text>4-(phosphooxy)-L-threonine + 2-oxoglutarate = (R)-3-hydroxy-2-oxo-4-phosphooxybutanoate + L-glutamate</text>
        <dbReference type="Rhea" id="RHEA:16573"/>
        <dbReference type="ChEBI" id="CHEBI:16810"/>
        <dbReference type="ChEBI" id="CHEBI:29985"/>
        <dbReference type="ChEBI" id="CHEBI:58452"/>
        <dbReference type="ChEBI" id="CHEBI:58538"/>
        <dbReference type="EC" id="2.6.1.52"/>
    </reaction>
</comment>
<dbReference type="Pfam" id="PF00266">
    <property type="entry name" value="Aminotran_5"/>
    <property type="match status" value="1"/>
</dbReference>
<evidence type="ECO:0000256" key="5">
    <source>
        <dbReference type="ARBA" id="ARBA00022605"/>
    </source>
</evidence>
<keyword evidence="7 12" id="KW-0663">Pyridoxal phosphate</keyword>
<dbReference type="HOGENOM" id="CLU_034866_0_2_12"/>
<evidence type="ECO:0000256" key="2">
    <source>
        <dbReference type="ARBA" id="ARBA00005099"/>
    </source>
</evidence>
<gene>
    <name evidence="12" type="primary">serC</name>
    <name evidence="14" type="ORF">Lepil_4111</name>
</gene>
<evidence type="ECO:0000313" key="15">
    <source>
        <dbReference type="Proteomes" id="UP000005737"/>
    </source>
</evidence>
<comment type="function">
    <text evidence="12">Catalyzes the reversible conversion of 3-phosphohydroxypyruvate to phosphoserine and of 3-hydroxy-2-oxo-4-phosphonooxybutanoate to phosphohydroxythreonine.</text>
</comment>
<sequence length="377" mass="42262">MFSNWLYLHPYKKKQVFMKRIFNFSAGPATLPLEVLTEARDEFLDFQGSGMSIIEMSHRGGIFQKVHDESMARLRAVAAIPERFDILYMTGGASTQFALIPMNLARKGGKAGYINTGVWSKKAIEQAKILGVDFVEVASSKDQNHNYIPSPINVPAGLDYVHMTSNNTIYGTQFRTLPNPGDSKLVVDMSSDFLSRPIDWSHIGMAYAGLQKNAGPSGLTVVIIDREYYEREKEETPSMFRYSTFAKEQSLYNTPPTFQIYMFGLVLKWIEKQGGLTAVDAANEKKAKLIYDVIDAHPDFYLGHARKEDRSLMNVTWNLAKQELTDDFLKGTKAASMDGLKGHRSVGGLRASIYNAMPLEGCQALADYMKDFLKKNG</sequence>
<dbReference type="AlphaFoldDB" id="H2CLH8"/>
<dbReference type="FunFam" id="3.40.640.10:FF:000010">
    <property type="entry name" value="Phosphoserine aminotransferase"/>
    <property type="match status" value="1"/>
</dbReference>
<comment type="caution">
    <text evidence="12">Lacks conserved residue(s) required for the propagation of feature annotation.</text>
</comment>
<accession>H2CLH8</accession>
<dbReference type="FunFam" id="3.90.1150.10:FF:000006">
    <property type="entry name" value="Phosphoserine aminotransferase"/>
    <property type="match status" value="1"/>
</dbReference>
<dbReference type="UniPathway" id="UPA00244">
    <property type="reaction ID" value="UER00311"/>
</dbReference>
<evidence type="ECO:0000256" key="6">
    <source>
        <dbReference type="ARBA" id="ARBA00022679"/>
    </source>
</evidence>
<dbReference type="HAMAP" id="MF_00160">
    <property type="entry name" value="SerC_aminotrans_5"/>
    <property type="match status" value="1"/>
</dbReference>
<evidence type="ECO:0000256" key="10">
    <source>
        <dbReference type="ARBA" id="ARBA00047630"/>
    </source>
</evidence>
<dbReference type="InterPro" id="IPR015424">
    <property type="entry name" value="PyrdxlP-dep_Trfase"/>
</dbReference>
<dbReference type="PANTHER" id="PTHR43247">
    <property type="entry name" value="PHOSPHOSERINE AMINOTRANSFERASE"/>
    <property type="match status" value="1"/>
</dbReference>
<evidence type="ECO:0000256" key="11">
    <source>
        <dbReference type="ARBA" id="ARBA00049007"/>
    </source>
</evidence>
<evidence type="ECO:0000256" key="3">
    <source>
        <dbReference type="ARBA" id="ARBA00006904"/>
    </source>
</evidence>
<evidence type="ECO:0000256" key="9">
    <source>
        <dbReference type="ARBA" id="ARBA00023299"/>
    </source>
</evidence>
<dbReference type="Gene3D" id="3.90.1150.10">
    <property type="entry name" value="Aspartate Aminotransferase, domain 1"/>
    <property type="match status" value="1"/>
</dbReference>
<feature type="domain" description="Aminotransferase class V" evidence="13">
    <location>
        <begin position="21"/>
        <end position="365"/>
    </location>
</feature>
<dbReference type="EMBL" id="JH597775">
    <property type="protein sequence ID" value="EHQ04589.1"/>
    <property type="molecule type" value="Genomic_DNA"/>
</dbReference>
<feature type="binding site" evidence="12">
    <location>
        <position position="168"/>
    </location>
    <ligand>
        <name>pyridoxal 5'-phosphate</name>
        <dbReference type="ChEBI" id="CHEBI:597326"/>
    </ligand>
</feature>
<keyword evidence="6 12" id="KW-0808">Transferase</keyword>
<comment type="cofactor">
    <cofactor evidence="12">
        <name>pyridoxal 5'-phosphate</name>
        <dbReference type="ChEBI" id="CHEBI:597326"/>
    </cofactor>
    <text evidence="12">Binds 1 pyridoxal phosphate per subunit.</text>
</comment>
<proteinExistence type="inferred from homology"/>
<dbReference type="InterPro" id="IPR015422">
    <property type="entry name" value="PyrdxlP-dep_Trfase_small"/>
</dbReference>
<comment type="subcellular location">
    <subcellularLocation>
        <location evidence="12">Cytoplasm</location>
    </subcellularLocation>
</comment>
<comment type="pathway">
    <text evidence="1 12">Cofactor biosynthesis; pyridoxine 5'-phosphate biosynthesis; pyridoxine 5'-phosphate from D-erythrose 4-phosphate: step 3/5.</text>
</comment>
<keyword evidence="12" id="KW-0963">Cytoplasm</keyword>
<dbReference type="STRING" id="183.GCA_002009735_00328"/>
<organism evidence="14 15">
    <name type="scientific">Leptonema illini DSM 21528</name>
    <dbReference type="NCBI Taxonomy" id="929563"/>
    <lineage>
        <taxon>Bacteria</taxon>
        <taxon>Pseudomonadati</taxon>
        <taxon>Spirochaetota</taxon>
        <taxon>Spirochaetia</taxon>
        <taxon>Leptospirales</taxon>
        <taxon>Leptospiraceae</taxon>
        <taxon>Leptonema</taxon>
    </lineage>
</organism>
<dbReference type="UniPathway" id="UPA00135">
    <property type="reaction ID" value="UER00197"/>
</dbReference>
<keyword evidence="8 12" id="KW-0664">Pyridoxine biosynthesis</keyword>
<keyword evidence="9 12" id="KW-0718">Serine biosynthesis</keyword>
<keyword evidence="15" id="KW-1185">Reference proteome</keyword>
<evidence type="ECO:0000256" key="1">
    <source>
        <dbReference type="ARBA" id="ARBA00004915"/>
    </source>
</evidence>
<dbReference type="SUPFAM" id="SSF53383">
    <property type="entry name" value="PLP-dependent transferases"/>
    <property type="match status" value="1"/>
</dbReference>
<dbReference type="Gene3D" id="3.40.640.10">
    <property type="entry name" value="Type I PLP-dependent aspartate aminotransferase-like (Major domain)"/>
    <property type="match status" value="1"/>
</dbReference>
<dbReference type="EC" id="2.6.1.52" evidence="12"/>
<dbReference type="NCBIfam" id="TIGR01364">
    <property type="entry name" value="serC_1"/>
    <property type="match status" value="1"/>
</dbReference>
<dbReference type="InterPro" id="IPR022278">
    <property type="entry name" value="Pser_aminoTfrase"/>
</dbReference>
<dbReference type="InterPro" id="IPR000192">
    <property type="entry name" value="Aminotrans_V_dom"/>
</dbReference>
<feature type="binding site" evidence="12">
    <location>
        <position position="188"/>
    </location>
    <ligand>
        <name>pyridoxal 5'-phosphate</name>
        <dbReference type="ChEBI" id="CHEBI:597326"/>
    </ligand>
</feature>
<evidence type="ECO:0000256" key="12">
    <source>
        <dbReference type="HAMAP-Rule" id="MF_00160"/>
    </source>
</evidence>
<dbReference type="GO" id="GO:0008615">
    <property type="term" value="P:pyridoxine biosynthetic process"/>
    <property type="evidence" value="ECO:0007669"/>
    <property type="project" value="UniProtKB-UniRule"/>
</dbReference>
<evidence type="ECO:0000313" key="14">
    <source>
        <dbReference type="EMBL" id="EHQ04589.1"/>
    </source>
</evidence>
<dbReference type="GO" id="GO:0004648">
    <property type="term" value="F:O-phospho-L-serine:2-oxoglutarate aminotransferase activity"/>
    <property type="evidence" value="ECO:0007669"/>
    <property type="project" value="UniProtKB-UniRule"/>
</dbReference>
<evidence type="ECO:0000256" key="4">
    <source>
        <dbReference type="ARBA" id="ARBA00022576"/>
    </source>
</evidence>
<feature type="binding site" evidence="12">
    <location>
        <begin position="253"/>
        <end position="254"/>
    </location>
    <ligand>
        <name>pyridoxal 5'-phosphate</name>
        <dbReference type="ChEBI" id="CHEBI:597326"/>
    </ligand>
</feature>
<comment type="subunit">
    <text evidence="12">Homodimer.</text>
</comment>
<feature type="binding site" evidence="12">
    <location>
        <position position="211"/>
    </location>
    <ligand>
        <name>pyridoxal 5'-phosphate</name>
        <dbReference type="ChEBI" id="CHEBI:597326"/>
    </ligand>
</feature>
<keyword evidence="5 12" id="KW-0028">Amino-acid biosynthesis</keyword>
<comment type="similarity">
    <text evidence="3 12">Belongs to the class-V pyridoxal-phosphate-dependent aminotransferase family. SerC subfamily.</text>
</comment>
<feature type="binding site" evidence="12">
    <location>
        <position position="119"/>
    </location>
    <ligand>
        <name>pyridoxal 5'-phosphate</name>
        <dbReference type="ChEBI" id="CHEBI:597326"/>
    </ligand>
</feature>
<dbReference type="InterPro" id="IPR015421">
    <property type="entry name" value="PyrdxlP-dep_Trfase_major"/>
</dbReference>
<comment type="pathway">
    <text evidence="2 12">Amino-acid biosynthesis; L-serine biosynthesis; L-serine from 3-phospho-D-glycerate: step 2/3.</text>
</comment>
<dbReference type="GO" id="GO:0030170">
    <property type="term" value="F:pyridoxal phosphate binding"/>
    <property type="evidence" value="ECO:0007669"/>
    <property type="project" value="UniProtKB-UniRule"/>
</dbReference>
<evidence type="ECO:0000259" key="13">
    <source>
        <dbReference type="Pfam" id="PF00266"/>
    </source>
</evidence>
<dbReference type="Proteomes" id="UP000005737">
    <property type="component" value="Unassembled WGS sequence"/>
</dbReference>
<comment type="catalytic activity">
    <reaction evidence="11 12">
        <text>O-phospho-L-serine + 2-oxoglutarate = 3-phosphooxypyruvate + L-glutamate</text>
        <dbReference type="Rhea" id="RHEA:14329"/>
        <dbReference type="ChEBI" id="CHEBI:16810"/>
        <dbReference type="ChEBI" id="CHEBI:18110"/>
        <dbReference type="ChEBI" id="CHEBI:29985"/>
        <dbReference type="ChEBI" id="CHEBI:57524"/>
        <dbReference type="EC" id="2.6.1.52"/>
    </reaction>
</comment>
<name>H2CLH8_9LEPT</name>
<evidence type="ECO:0000256" key="7">
    <source>
        <dbReference type="ARBA" id="ARBA00022898"/>
    </source>
</evidence>
<evidence type="ECO:0000256" key="8">
    <source>
        <dbReference type="ARBA" id="ARBA00023096"/>
    </source>
</evidence>
<dbReference type="PIRSF" id="PIRSF000525">
    <property type="entry name" value="SerC"/>
    <property type="match status" value="1"/>
</dbReference>